<feature type="signal peptide" evidence="2">
    <location>
        <begin position="1"/>
        <end position="20"/>
    </location>
</feature>
<name>L1NKM8_9BACT</name>
<dbReference type="HOGENOM" id="CLU_025041_0_0_10"/>
<dbReference type="InterPro" id="IPR025631">
    <property type="entry name" value="Porin_10"/>
</dbReference>
<reference evidence="3 4" key="1">
    <citation type="submission" date="2012-05" db="EMBL/GenBank/DDBJ databases">
        <authorList>
            <person name="Weinstock G."/>
            <person name="Sodergren E."/>
            <person name="Lobos E.A."/>
            <person name="Fulton L."/>
            <person name="Fulton R."/>
            <person name="Courtney L."/>
            <person name="Fronick C."/>
            <person name="O'Laughlin M."/>
            <person name="Godfrey J."/>
            <person name="Wilson R.M."/>
            <person name="Miner T."/>
            <person name="Farmer C."/>
            <person name="Delehaunty K."/>
            <person name="Cordes M."/>
            <person name="Minx P."/>
            <person name="Tomlinson C."/>
            <person name="Chen J."/>
            <person name="Wollam A."/>
            <person name="Pepin K.H."/>
            <person name="Bhonagiri V."/>
            <person name="Zhang X."/>
            <person name="Suruliraj S."/>
            <person name="Warren W."/>
            <person name="Mitreva M."/>
            <person name="Mardis E.R."/>
            <person name="Wilson R.K."/>
        </authorList>
    </citation>
    <scope>NUCLEOTIDE SEQUENCE [LARGE SCALE GENOMIC DNA]</scope>
    <source>
        <strain evidence="3 4">F0055</strain>
    </source>
</reference>
<comment type="caution">
    <text evidence="3">The sequence shown here is derived from an EMBL/GenBank/DDBJ whole genome shotgun (WGS) entry which is preliminary data.</text>
</comment>
<keyword evidence="2" id="KW-0732">Signal</keyword>
<keyword evidence="4" id="KW-1185">Reference proteome</keyword>
<dbReference type="Pfam" id="PF14121">
    <property type="entry name" value="Porin_10"/>
    <property type="match status" value="1"/>
</dbReference>
<organism evidence="3 4">
    <name type="scientific">Hoylesella saccharolytica F0055</name>
    <dbReference type="NCBI Taxonomy" id="1127699"/>
    <lineage>
        <taxon>Bacteria</taxon>
        <taxon>Pseudomonadati</taxon>
        <taxon>Bacteroidota</taxon>
        <taxon>Bacteroidia</taxon>
        <taxon>Bacteroidales</taxon>
        <taxon>Prevotellaceae</taxon>
        <taxon>Hoylesella</taxon>
    </lineage>
</organism>
<dbReference type="Proteomes" id="UP000010433">
    <property type="component" value="Unassembled WGS sequence"/>
</dbReference>
<evidence type="ECO:0000313" key="4">
    <source>
        <dbReference type="Proteomes" id="UP000010433"/>
    </source>
</evidence>
<dbReference type="PATRIC" id="fig|1127699.3.peg.172"/>
<feature type="region of interest" description="Disordered" evidence="1">
    <location>
        <begin position="298"/>
        <end position="328"/>
    </location>
</feature>
<evidence type="ECO:0000313" key="3">
    <source>
        <dbReference type="EMBL" id="EKY03886.1"/>
    </source>
</evidence>
<sequence length="772" mass="88372">MNKLAVLFIFWTLSATNAIAQNEWNQIDEDGNIGRVGERGNGADSLGSNKEVPKGLKVWTVDTRFGDRTPATPDTISHMFMNSIFTTGLRGEYNTLGNLGSPRIARMFIDRPMGGQFIFTLPYDFFITPVDRFLFTNTLSPITNLTYSTCGNRTNGEDHFTAKFGVNAGKRIGVGFHFDYNYGRGYYQNQSTALFNYTMYGSYLGDRYQAHLLASTNHQKASENGGITNDNYIKHPEIFNESFATSEIPTVLSKNWNRNDNQHIFFSHRYNIGFNRKIPMTEEEIKARKFAIEAKKEQEKRKAREKAEKEDGEQTTESTREKPIERTFAGRPDDAKIVGAEPTDSIKTGKRIAVVGKAAADSLLAANKKTQEDTTWLKNEYVPVTSFIHTVQFDNYKRVYHAYQTPTNYYLNSYYNAGELTGDSIFDKTTHYNLKNTISLALLEGFNKWVKSGLKLFATSDLRHFTLPDTLARQISYNEHNLSIGAQLSKTQGKAFHYGATAETWIIGEDFGQFKIDATADVNFALFGDTMTLAANAFFYHLNPTFYYRHYHSRHFWWDNDGLSKIIHTRIQGILNYKKTRTTLRVGVDEISNHTYFTQSYTVNSDYTRSANTVSVEQSRTPINLITAELKQDFTFGPLNWENVITYQKSSRNSVLPVPDLNIYTNLYFRFKIARVLKCDFGADMRYFTEYEAPDYSPALGQFTVQSGNEKVKIGNYPIINLYANFNLKNTRFFVMASHINEGMGSKNYFLTPHYPTNERVIYFGLSWNFFN</sequence>
<dbReference type="STRING" id="1127699.HMPREF9151_00195"/>
<dbReference type="EMBL" id="AMEP01000020">
    <property type="protein sequence ID" value="EKY03886.1"/>
    <property type="molecule type" value="Genomic_DNA"/>
</dbReference>
<protein>
    <recommendedName>
        <fullName evidence="5">Porin</fullName>
    </recommendedName>
</protein>
<evidence type="ECO:0008006" key="5">
    <source>
        <dbReference type="Google" id="ProtNLM"/>
    </source>
</evidence>
<evidence type="ECO:0000256" key="2">
    <source>
        <dbReference type="SAM" id="SignalP"/>
    </source>
</evidence>
<dbReference type="OrthoDB" id="1489309at2"/>
<gene>
    <name evidence="3" type="ORF">HMPREF9151_00195</name>
</gene>
<feature type="compositionally biased region" description="Basic and acidic residues" evidence="1">
    <location>
        <begin position="298"/>
        <end position="309"/>
    </location>
</feature>
<dbReference type="RefSeq" id="WP_009162678.1">
    <property type="nucleotide sequence ID" value="NZ_KB291001.1"/>
</dbReference>
<proteinExistence type="predicted"/>
<evidence type="ECO:0000256" key="1">
    <source>
        <dbReference type="SAM" id="MobiDB-lite"/>
    </source>
</evidence>
<dbReference type="AlphaFoldDB" id="L1NKM8"/>
<accession>L1NKM8</accession>
<feature type="chain" id="PRO_5003955263" description="Porin" evidence="2">
    <location>
        <begin position="21"/>
        <end position="772"/>
    </location>
</feature>